<name>A0A4R8DH81_9BACT</name>
<evidence type="ECO:0000313" key="2">
    <source>
        <dbReference type="Proteomes" id="UP000294498"/>
    </source>
</evidence>
<reference evidence="1 2" key="1">
    <citation type="submission" date="2019-03" db="EMBL/GenBank/DDBJ databases">
        <title>Genomic Encyclopedia of Type Strains, Phase IV (KMG-IV): sequencing the most valuable type-strain genomes for metagenomic binning, comparative biology and taxonomic classification.</title>
        <authorList>
            <person name="Goeker M."/>
        </authorList>
    </citation>
    <scope>NUCLEOTIDE SEQUENCE [LARGE SCALE GENOMIC DNA]</scope>
    <source>
        <strain evidence="1 2">DSM 100059</strain>
    </source>
</reference>
<dbReference type="RefSeq" id="WP_133998613.1">
    <property type="nucleotide sequence ID" value="NZ_SODV01000002.1"/>
</dbReference>
<protein>
    <submittedName>
        <fullName evidence="1">Uncharacterized protein</fullName>
    </submittedName>
</protein>
<comment type="caution">
    <text evidence="1">The sequence shown here is derived from an EMBL/GenBank/DDBJ whole genome shotgun (WGS) entry which is preliminary data.</text>
</comment>
<sequence length="179" mass="20415">MLLSLTPVENAIANKATGWLWDKIKGRKKLLFHDARCSYSYSHYDGRGSHLREGGQIKIYEVHCQATIQNDDPVARSMRNLRIVANINGEIYNLNLHDSGQNAWKSSYNIPATHTDEFRWRAYTQGHGIVMHHPGMIPLMPGANQLSFCICYLDERSHEQQIDLPAPQALKMDPRFIVG</sequence>
<dbReference type="AlphaFoldDB" id="A0A4R8DH81"/>
<organism evidence="1 2">
    <name type="scientific">Dinghuibacter silviterrae</name>
    <dbReference type="NCBI Taxonomy" id="1539049"/>
    <lineage>
        <taxon>Bacteria</taxon>
        <taxon>Pseudomonadati</taxon>
        <taxon>Bacteroidota</taxon>
        <taxon>Chitinophagia</taxon>
        <taxon>Chitinophagales</taxon>
        <taxon>Chitinophagaceae</taxon>
        <taxon>Dinghuibacter</taxon>
    </lineage>
</organism>
<proteinExistence type="predicted"/>
<gene>
    <name evidence="1" type="ORF">EDB95_4901</name>
</gene>
<evidence type="ECO:0000313" key="1">
    <source>
        <dbReference type="EMBL" id="TDW97063.1"/>
    </source>
</evidence>
<dbReference type="Proteomes" id="UP000294498">
    <property type="component" value="Unassembled WGS sequence"/>
</dbReference>
<dbReference type="EMBL" id="SODV01000002">
    <property type="protein sequence ID" value="TDW97063.1"/>
    <property type="molecule type" value="Genomic_DNA"/>
</dbReference>
<accession>A0A4R8DH81</accession>
<keyword evidence="2" id="KW-1185">Reference proteome</keyword>